<dbReference type="CDD" id="cd05247">
    <property type="entry name" value="UDP_G4E_1_SDR_e"/>
    <property type="match status" value="1"/>
</dbReference>
<comment type="subunit">
    <text evidence="10">Homodimer.</text>
</comment>
<reference evidence="12 13" key="1">
    <citation type="submission" date="2015-12" db="EMBL/GenBank/DDBJ databases">
        <title>Draft genome sequence of Streptomyces silvensis ATCC 53525, a producer of novel hormone antagonists.</title>
        <authorList>
            <person name="Johnston C.W."/>
            <person name="Li Y."/>
            <person name="Magarvey N.A."/>
        </authorList>
    </citation>
    <scope>NUCLEOTIDE SEQUENCE [LARGE SCALE GENOMIC DNA]</scope>
    <source>
        <strain evidence="12 13">ATCC 53525</strain>
    </source>
</reference>
<dbReference type="SUPFAM" id="SSF51735">
    <property type="entry name" value="NAD(P)-binding Rossmann-fold domains"/>
    <property type="match status" value="1"/>
</dbReference>
<keyword evidence="9 10" id="KW-0119">Carbohydrate metabolism</keyword>
<dbReference type="InterPro" id="IPR005886">
    <property type="entry name" value="UDP_G4E"/>
</dbReference>
<evidence type="ECO:0000256" key="8">
    <source>
        <dbReference type="ARBA" id="ARBA00023235"/>
    </source>
</evidence>
<evidence type="ECO:0000256" key="9">
    <source>
        <dbReference type="ARBA" id="ARBA00023277"/>
    </source>
</evidence>
<dbReference type="PANTHER" id="PTHR43725:SF53">
    <property type="entry name" value="UDP-ARABINOSE 4-EPIMERASE 1"/>
    <property type="match status" value="1"/>
</dbReference>
<dbReference type="EC" id="5.1.3.2" evidence="5 10"/>
<dbReference type="STRING" id="1765722.AT728_03925"/>
<evidence type="ECO:0000259" key="11">
    <source>
        <dbReference type="Pfam" id="PF01370"/>
    </source>
</evidence>
<dbReference type="OrthoDB" id="9801785at2"/>
<dbReference type="PANTHER" id="PTHR43725">
    <property type="entry name" value="UDP-GLUCOSE 4-EPIMERASE"/>
    <property type="match status" value="1"/>
</dbReference>
<dbReference type="AlphaFoldDB" id="A0A0W7X9G0"/>
<dbReference type="InterPro" id="IPR036291">
    <property type="entry name" value="NAD(P)-bd_dom_sf"/>
</dbReference>
<gene>
    <name evidence="12" type="ORF">AT728_03925</name>
</gene>
<evidence type="ECO:0000256" key="5">
    <source>
        <dbReference type="ARBA" id="ARBA00013189"/>
    </source>
</evidence>
<comment type="catalytic activity">
    <reaction evidence="1 10">
        <text>UDP-alpha-D-glucose = UDP-alpha-D-galactose</text>
        <dbReference type="Rhea" id="RHEA:22168"/>
        <dbReference type="ChEBI" id="CHEBI:58885"/>
        <dbReference type="ChEBI" id="CHEBI:66914"/>
        <dbReference type="EC" id="5.1.3.2"/>
    </reaction>
</comment>
<dbReference type="UniPathway" id="UPA00214"/>
<evidence type="ECO:0000256" key="3">
    <source>
        <dbReference type="ARBA" id="ARBA00004947"/>
    </source>
</evidence>
<proteinExistence type="inferred from homology"/>
<dbReference type="Gene3D" id="3.90.25.10">
    <property type="entry name" value="UDP-galactose 4-epimerase, domain 1"/>
    <property type="match status" value="1"/>
</dbReference>
<evidence type="ECO:0000256" key="7">
    <source>
        <dbReference type="ARBA" id="ARBA00023027"/>
    </source>
</evidence>
<dbReference type="Gene3D" id="3.40.50.720">
    <property type="entry name" value="NAD(P)-binding Rossmann-like Domain"/>
    <property type="match status" value="1"/>
</dbReference>
<protein>
    <recommendedName>
        <fullName evidence="6 10">UDP-glucose 4-epimerase</fullName>
        <ecNumber evidence="5 10">5.1.3.2</ecNumber>
    </recommendedName>
</protein>
<comment type="caution">
    <text evidence="12">The sequence shown here is derived from an EMBL/GenBank/DDBJ whole genome shotgun (WGS) entry which is preliminary data.</text>
</comment>
<evidence type="ECO:0000256" key="4">
    <source>
        <dbReference type="ARBA" id="ARBA00007637"/>
    </source>
</evidence>
<feature type="domain" description="NAD-dependent epimerase/dehydratase" evidence="11">
    <location>
        <begin position="6"/>
        <end position="245"/>
    </location>
</feature>
<accession>A0A0W7X9G0</accession>
<evidence type="ECO:0000313" key="12">
    <source>
        <dbReference type="EMBL" id="KUF19535.1"/>
    </source>
</evidence>
<evidence type="ECO:0000256" key="6">
    <source>
        <dbReference type="ARBA" id="ARBA00018569"/>
    </source>
</evidence>
<evidence type="ECO:0000256" key="2">
    <source>
        <dbReference type="ARBA" id="ARBA00001911"/>
    </source>
</evidence>
<comment type="pathway">
    <text evidence="3 10">Carbohydrate metabolism; galactose metabolism.</text>
</comment>
<dbReference type="RefSeq" id="WP_058846039.1">
    <property type="nucleotide sequence ID" value="NZ_LOCL01000026.1"/>
</dbReference>
<sequence length="324" mass="33756">MSGKYLVTGGAGYVGSVVAQHLVEAGHEVTVLDNLSTGFREGVPAGAAFIEGDIRDAAKWLDASYDAVLHFAAFSQVGESVVKPEKYWDNNVGGTMALLAAMRDAGVRKLVFSSTAATYGEPVASPITESDPTAPTSPYGASKLAVDHMITGEAAAHGLGAVSLRYFNVAGAYATAAHGTFGERHDPESHLIPLVLQVAQGKREAISVFGDDYPTPDGTCVRDYIHVADLADAHLLALDAATPGDHLICNLGNGNGFSVREVIETVRQVTGHPIPEVVAGRRGGDPAVLVASAATAREKLGWNPSRADLAGIVADAWAFAQQRG</sequence>
<dbReference type="GO" id="GO:0033499">
    <property type="term" value="P:galactose catabolic process via UDP-galactose, Leloir pathway"/>
    <property type="evidence" value="ECO:0007669"/>
    <property type="project" value="TreeGrafter"/>
</dbReference>
<dbReference type="NCBIfam" id="TIGR01179">
    <property type="entry name" value="galE"/>
    <property type="match status" value="1"/>
</dbReference>
<comment type="cofactor">
    <cofactor evidence="2 10">
        <name>NAD(+)</name>
        <dbReference type="ChEBI" id="CHEBI:57540"/>
    </cofactor>
</comment>
<dbReference type="EMBL" id="LOCL01000026">
    <property type="protein sequence ID" value="KUF19535.1"/>
    <property type="molecule type" value="Genomic_DNA"/>
</dbReference>
<keyword evidence="13" id="KW-1185">Reference proteome</keyword>
<dbReference type="Pfam" id="PF01370">
    <property type="entry name" value="Epimerase"/>
    <property type="match status" value="1"/>
</dbReference>
<dbReference type="GO" id="GO:0003978">
    <property type="term" value="F:UDP-glucose 4-epimerase activity"/>
    <property type="evidence" value="ECO:0007669"/>
    <property type="project" value="UniProtKB-UniRule"/>
</dbReference>
<dbReference type="Proteomes" id="UP000054804">
    <property type="component" value="Unassembled WGS sequence"/>
</dbReference>
<keyword evidence="7 10" id="KW-0520">NAD</keyword>
<comment type="similarity">
    <text evidence="4 10">Belongs to the NAD(P)-dependent epimerase/dehydratase family.</text>
</comment>
<evidence type="ECO:0000313" key="13">
    <source>
        <dbReference type="Proteomes" id="UP000054804"/>
    </source>
</evidence>
<organism evidence="12 13">
    <name type="scientific">Streptomyces silvensis</name>
    <dbReference type="NCBI Taxonomy" id="1765722"/>
    <lineage>
        <taxon>Bacteria</taxon>
        <taxon>Bacillati</taxon>
        <taxon>Actinomycetota</taxon>
        <taxon>Actinomycetes</taxon>
        <taxon>Kitasatosporales</taxon>
        <taxon>Streptomycetaceae</taxon>
        <taxon>Streptomyces</taxon>
    </lineage>
</organism>
<name>A0A0W7X9G0_9ACTN</name>
<keyword evidence="8 10" id="KW-0413">Isomerase</keyword>
<dbReference type="InterPro" id="IPR001509">
    <property type="entry name" value="Epimerase_deHydtase"/>
</dbReference>
<evidence type="ECO:0000256" key="1">
    <source>
        <dbReference type="ARBA" id="ARBA00000083"/>
    </source>
</evidence>
<evidence type="ECO:0000256" key="10">
    <source>
        <dbReference type="RuleBase" id="RU366046"/>
    </source>
</evidence>